<feature type="region of interest" description="Disordered" evidence="1">
    <location>
        <begin position="1"/>
        <end position="26"/>
    </location>
</feature>
<dbReference type="AlphaFoldDB" id="A0A369JE08"/>
<sequence length="130" mass="14190">MQSAPDTHVERSASPDRSPSRTYSCLERFPLHSPPSSALVDPPHARRFPFSSSSIPSVLQCYGATVPAALTFPDHARDQQLPSLVPSLPEMSSPLPPSILAVFSKSHKERLFSHGIFSVLVVERWLATGT</sequence>
<dbReference type="EMBL" id="LUEZ02000087">
    <property type="protein sequence ID" value="RDB18827.1"/>
    <property type="molecule type" value="Genomic_DNA"/>
</dbReference>
<name>A0A369JE08_HYPMA</name>
<dbReference type="Proteomes" id="UP000076154">
    <property type="component" value="Unassembled WGS sequence"/>
</dbReference>
<accession>A0A369JE08</accession>
<protein>
    <submittedName>
        <fullName evidence="2">Uncharacterized protein</fullName>
    </submittedName>
</protein>
<evidence type="ECO:0000313" key="3">
    <source>
        <dbReference type="Proteomes" id="UP000076154"/>
    </source>
</evidence>
<dbReference type="InParanoid" id="A0A369JE08"/>
<evidence type="ECO:0000256" key="1">
    <source>
        <dbReference type="SAM" id="MobiDB-lite"/>
    </source>
</evidence>
<gene>
    <name evidence="2" type="ORF">Hypma_014525</name>
</gene>
<proteinExistence type="predicted"/>
<evidence type="ECO:0000313" key="2">
    <source>
        <dbReference type="EMBL" id="RDB18827.1"/>
    </source>
</evidence>
<reference evidence="2" key="1">
    <citation type="submission" date="2018-04" db="EMBL/GenBank/DDBJ databases">
        <title>Whole genome sequencing of Hypsizygus marmoreus.</title>
        <authorList>
            <person name="Choi I.-G."/>
            <person name="Min B."/>
            <person name="Kim J.-G."/>
            <person name="Kim S."/>
            <person name="Oh Y.-L."/>
            <person name="Kong W.-S."/>
            <person name="Park H."/>
            <person name="Jeong J."/>
            <person name="Song E.-S."/>
        </authorList>
    </citation>
    <scope>NUCLEOTIDE SEQUENCE [LARGE SCALE GENOMIC DNA]</scope>
    <source>
        <strain evidence="2">51987-8</strain>
    </source>
</reference>
<organism evidence="2 3">
    <name type="scientific">Hypsizygus marmoreus</name>
    <name type="common">White beech mushroom</name>
    <name type="synonym">Agaricus marmoreus</name>
    <dbReference type="NCBI Taxonomy" id="39966"/>
    <lineage>
        <taxon>Eukaryota</taxon>
        <taxon>Fungi</taxon>
        <taxon>Dikarya</taxon>
        <taxon>Basidiomycota</taxon>
        <taxon>Agaricomycotina</taxon>
        <taxon>Agaricomycetes</taxon>
        <taxon>Agaricomycetidae</taxon>
        <taxon>Agaricales</taxon>
        <taxon>Tricholomatineae</taxon>
        <taxon>Lyophyllaceae</taxon>
        <taxon>Hypsizygus</taxon>
    </lineage>
</organism>
<keyword evidence="3" id="KW-1185">Reference proteome</keyword>
<comment type="caution">
    <text evidence="2">The sequence shown here is derived from an EMBL/GenBank/DDBJ whole genome shotgun (WGS) entry which is preliminary data.</text>
</comment>